<evidence type="ECO:0000256" key="4">
    <source>
        <dbReference type="ARBA" id="ARBA00023235"/>
    </source>
</evidence>
<accession>A0ABS5WFV4</accession>
<dbReference type="PROSITE" id="PS50059">
    <property type="entry name" value="FKBP_PPIASE"/>
    <property type="match status" value="1"/>
</dbReference>
<gene>
    <name evidence="8" type="ORF">HW347_07280</name>
</gene>
<comment type="similarity">
    <text evidence="2 6">Belongs to the FKBP-type PPIase family.</text>
</comment>
<sequence length="155" mass="16505">MKKVLFVLALVVFASCGDDDKNEPKEVVDYTVKNELDIKEYIEANGLDATRSNSGLYYVIEEEGTGERPTASSDVTVAYKGYFLDGNVFDQSGSSGATFPLSGVIAGWTEGITYFKEGGNGILLVPAALGYGNSDRSGIPGGSVLVFEVNLIEVN</sequence>
<keyword evidence="4 5" id="KW-0413">Isomerase</keyword>
<organism evidence="8 9">
    <name type="scientific">Zobellia barbeyronii</name>
    <dbReference type="NCBI Taxonomy" id="2748009"/>
    <lineage>
        <taxon>Bacteria</taxon>
        <taxon>Pseudomonadati</taxon>
        <taxon>Bacteroidota</taxon>
        <taxon>Flavobacteriia</taxon>
        <taxon>Flavobacteriales</taxon>
        <taxon>Flavobacteriaceae</taxon>
        <taxon>Zobellia</taxon>
    </lineage>
</organism>
<evidence type="ECO:0000313" key="9">
    <source>
        <dbReference type="Proteomes" id="UP000740413"/>
    </source>
</evidence>
<dbReference type="EMBL" id="JACATN010000002">
    <property type="protein sequence ID" value="MBT2161062.1"/>
    <property type="molecule type" value="Genomic_DNA"/>
</dbReference>
<evidence type="ECO:0000256" key="2">
    <source>
        <dbReference type="ARBA" id="ARBA00006577"/>
    </source>
</evidence>
<keyword evidence="9" id="KW-1185">Reference proteome</keyword>
<dbReference type="Pfam" id="PF00254">
    <property type="entry name" value="FKBP_C"/>
    <property type="match status" value="1"/>
</dbReference>
<dbReference type="InterPro" id="IPR046357">
    <property type="entry name" value="PPIase_dom_sf"/>
</dbReference>
<dbReference type="RefSeq" id="WP_214611515.1">
    <property type="nucleotide sequence ID" value="NZ_JACATN010000002.1"/>
</dbReference>
<protein>
    <recommendedName>
        <fullName evidence="6">Peptidyl-prolyl cis-trans isomerase</fullName>
        <ecNumber evidence="6">5.2.1.8</ecNumber>
    </recommendedName>
</protein>
<evidence type="ECO:0000259" key="7">
    <source>
        <dbReference type="PROSITE" id="PS50059"/>
    </source>
</evidence>
<evidence type="ECO:0000256" key="6">
    <source>
        <dbReference type="RuleBase" id="RU003915"/>
    </source>
</evidence>
<comment type="catalytic activity">
    <reaction evidence="1 5 6">
        <text>[protein]-peptidylproline (omega=180) = [protein]-peptidylproline (omega=0)</text>
        <dbReference type="Rhea" id="RHEA:16237"/>
        <dbReference type="Rhea" id="RHEA-COMP:10747"/>
        <dbReference type="Rhea" id="RHEA-COMP:10748"/>
        <dbReference type="ChEBI" id="CHEBI:83833"/>
        <dbReference type="ChEBI" id="CHEBI:83834"/>
        <dbReference type="EC" id="5.2.1.8"/>
    </reaction>
</comment>
<dbReference type="GO" id="GO:0016853">
    <property type="term" value="F:isomerase activity"/>
    <property type="evidence" value="ECO:0007669"/>
    <property type="project" value="UniProtKB-KW"/>
</dbReference>
<dbReference type="PROSITE" id="PS51257">
    <property type="entry name" value="PROKAR_LIPOPROTEIN"/>
    <property type="match status" value="1"/>
</dbReference>
<dbReference type="InterPro" id="IPR001179">
    <property type="entry name" value="PPIase_FKBP_dom"/>
</dbReference>
<comment type="caution">
    <text evidence="8">The sequence shown here is derived from an EMBL/GenBank/DDBJ whole genome shotgun (WGS) entry which is preliminary data.</text>
</comment>
<evidence type="ECO:0000313" key="8">
    <source>
        <dbReference type="EMBL" id="MBT2161062.1"/>
    </source>
</evidence>
<reference evidence="8 9" key="1">
    <citation type="submission" date="2020-06" db="EMBL/GenBank/DDBJ databases">
        <authorList>
            <person name="Isaeva M.P."/>
            <person name="Chernysheva N.Y."/>
        </authorList>
    </citation>
    <scope>NUCLEOTIDE SEQUENCE [LARGE SCALE GENOMIC DNA]</scope>
    <source>
        <strain evidence="8 9">KMM 6746</strain>
    </source>
</reference>
<dbReference type="EC" id="5.2.1.8" evidence="6"/>
<dbReference type="PANTHER" id="PTHR43811:SF19">
    <property type="entry name" value="39 KDA FK506-BINDING NUCLEAR PROTEIN"/>
    <property type="match status" value="1"/>
</dbReference>
<evidence type="ECO:0000256" key="3">
    <source>
        <dbReference type="ARBA" id="ARBA00023110"/>
    </source>
</evidence>
<reference evidence="9" key="2">
    <citation type="submission" date="2023-07" db="EMBL/GenBank/DDBJ databases">
        <title>Zobellia barbeyronii sp. nov., a new marine flavobacterium, isolated from green and red algae.</title>
        <authorList>
            <person name="Nedashkovskaya O.I."/>
            <person name="Otstavnykh N."/>
            <person name="Zhukova N."/>
            <person name="Guzev K."/>
            <person name="Chausova V."/>
            <person name="Tekutyeva L."/>
            <person name="Mikhailov V."/>
            <person name="Isaeva M."/>
        </authorList>
    </citation>
    <scope>NUCLEOTIDE SEQUENCE [LARGE SCALE GENOMIC DNA]</scope>
    <source>
        <strain evidence="9">KMM 6746</strain>
    </source>
</reference>
<dbReference type="PANTHER" id="PTHR43811">
    <property type="entry name" value="FKBP-TYPE PEPTIDYL-PROLYL CIS-TRANS ISOMERASE FKPA"/>
    <property type="match status" value="1"/>
</dbReference>
<proteinExistence type="inferred from homology"/>
<feature type="domain" description="PPIase FKBP-type" evidence="7">
    <location>
        <begin position="72"/>
        <end position="155"/>
    </location>
</feature>
<evidence type="ECO:0000256" key="1">
    <source>
        <dbReference type="ARBA" id="ARBA00000971"/>
    </source>
</evidence>
<dbReference type="Gene3D" id="3.10.50.40">
    <property type="match status" value="1"/>
</dbReference>
<evidence type="ECO:0000256" key="5">
    <source>
        <dbReference type="PROSITE-ProRule" id="PRU00277"/>
    </source>
</evidence>
<keyword evidence="3 5" id="KW-0697">Rotamase</keyword>
<dbReference type="SUPFAM" id="SSF54534">
    <property type="entry name" value="FKBP-like"/>
    <property type="match status" value="1"/>
</dbReference>
<dbReference type="Proteomes" id="UP000740413">
    <property type="component" value="Unassembled WGS sequence"/>
</dbReference>
<name>A0ABS5WFV4_9FLAO</name>